<accession>A0ABX7WEF5</accession>
<dbReference type="Proteomes" id="UP000671845">
    <property type="component" value="Chromosome"/>
</dbReference>
<dbReference type="PANTHER" id="PTHR19328">
    <property type="entry name" value="HEDGEHOG-INTERACTING PROTEIN"/>
    <property type="match status" value="1"/>
</dbReference>
<dbReference type="RefSeq" id="WP_209476930.1">
    <property type="nucleotide sequence ID" value="NZ_CP053383.1"/>
</dbReference>
<evidence type="ECO:0000313" key="4">
    <source>
        <dbReference type="Proteomes" id="UP000671845"/>
    </source>
</evidence>
<protein>
    <submittedName>
        <fullName evidence="3">PQQ-dependent sugar dehydrogenase</fullName>
    </submittedName>
</protein>
<dbReference type="SUPFAM" id="SSF50952">
    <property type="entry name" value="Soluble quinoprotein glucose dehydrogenase"/>
    <property type="match status" value="1"/>
</dbReference>
<keyword evidence="4" id="KW-1185">Reference proteome</keyword>
<name>A0ABX7WEF5_9GAMM</name>
<evidence type="ECO:0000256" key="1">
    <source>
        <dbReference type="SAM" id="SignalP"/>
    </source>
</evidence>
<sequence length="380" mass="41382">MTRTVTTAALGLAAAALSLSSPALAQPQESVQTEAGALGLETVVDGLVHPWGMAFLPDGRLLITEREGRLRLLSQDETLSEPLEGVPEVFNQGQGGLLDVALHPDFASNRYVYLSFADPGSGGATTALGRGRLHDDRLEDFEVIFRMEPRVEHENHFGGRIVFADDETLFLTLAERFQFDPAQDPSNHLGTIVRLNDDGTPADGNPFLDDEEARDEIWSYGHRNIESAAIHPETGELWVAEFGPLGGDELNRPEAGRNYGWPEVSWGKHYDGEEIPDPSDEGDYAGSVKQWTPVISPSGMIFYTGDALPEWQGSMLIGGLSEQGLVRLTLNGNEVANEERLPLGARIRDVEQGPDGRVYVLTDEADGKLIRLAPLEDDGA</sequence>
<feature type="chain" id="PRO_5045776956" evidence="1">
    <location>
        <begin position="26"/>
        <end position="380"/>
    </location>
</feature>
<evidence type="ECO:0000259" key="2">
    <source>
        <dbReference type="Pfam" id="PF07995"/>
    </source>
</evidence>
<organism evidence="3 4">
    <name type="scientific">Halomonas sulfidivorans</name>
    <dbReference type="NCBI Taxonomy" id="2733488"/>
    <lineage>
        <taxon>Bacteria</taxon>
        <taxon>Pseudomonadati</taxon>
        <taxon>Pseudomonadota</taxon>
        <taxon>Gammaproteobacteria</taxon>
        <taxon>Oceanospirillales</taxon>
        <taxon>Halomonadaceae</taxon>
        <taxon>Halomonas</taxon>
    </lineage>
</organism>
<keyword evidence="1" id="KW-0732">Signal</keyword>
<proteinExistence type="predicted"/>
<dbReference type="Gene3D" id="2.120.10.30">
    <property type="entry name" value="TolB, C-terminal domain"/>
    <property type="match status" value="1"/>
</dbReference>
<dbReference type="InterPro" id="IPR011042">
    <property type="entry name" value="6-blade_b-propeller_TolB-like"/>
</dbReference>
<dbReference type="Pfam" id="PF07995">
    <property type="entry name" value="GSDH"/>
    <property type="match status" value="1"/>
</dbReference>
<feature type="domain" description="Glucose/Sorbosone dehydrogenase" evidence="2">
    <location>
        <begin position="48"/>
        <end position="371"/>
    </location>
</feature>
<dbReference type="InterPro" id="IPR012938">
    <property type="entry name" value="Glc/Sorbosone_DH"/>
</dbReference>
<feature type="signal peptide" evidence="1">
    <location>
        <begin position="1"/>
        <end position="25"/>
    </location>
</feature>
<gene>
    <name evidence="3" type="ORF">HNO53_05840</name>
</gene>
<evidence type="ECO:0000313" key="3">
    <source>
        <dbReference type="EMBL" id="QTP58275.1"/>
    </source>
</evidence>
<dbReference type="InterPro" id="IPR011041">
    <property type="entry name" value="Quinoprot_gluc/sorb_DH_b-prop"/>
</dbReference>
<reference evidence="3 4" key="1">
    <citation type="journal article" date="2021" name="Front. Microbiol.">
        <title>Aerobic Denitrification and Heterotrophic Sulfur Oxidation in the Genus Halomonas Revealed by Six Novel Species Characterizations and Genome-Based Analysis.</title>
        <authorList>
            <person name="Wang L."/>
            <person name="Shao Z."/>
        </authorList>
    </citation>
    <scope>NUCLEOTIDE SEQUENCE [LARGE SCALE GENOMIC DNA]</scope>
    <source>
        <strain evidence="3 4">MCCC 1A13718</strain>
    </source>
</reference>
<dbReference type="EMBL" id="CP053383">
    <property type="protein sequence ID" value="QTP58275.1"/>
    <property type="molecule type" value="Genomic_DNA"/>
</dbReference>
<dbReference type="PANTHER" id="PTHR19328:SF75">
    <property type="entry name" value="ALDOSE SUGAR DEHYDROGENASE YLII"/>
    <property type="match status" value="1"/>
</dbReference>